<sequence length="52" mass="5914">MTQGILLHDLCIEDSLPHTLPPAFREAVQDRLMGTWLNMRCRAMLLCAKSES</sequence>
<evidence type="ECO:0000313" key="2">
    <source>
        <dbReference type="Proteomes" id="UP000011885"/>
    </source>
</evidence>
<proteinExistence type="predicted"/>
<dbReference type="EMBL" id="ANOH01000039">
    <property type="protein sequence ID" value="EMI58151.1"/>
    <property type="molecule type" value="Genomic_DNA"/>
</dbReference>
<reference evidence="1 2" key="1">
    <citation type="journal article" date="2013" name="Mar. Genomics">
        <title>Expression of sulfatases in Rhodopirellula baltica and the diversity of sulfatases in the genus Rhodopirellula.</title>
        <authorList>
            <person name="Wegner C.E."/>
            <person name="Richter-Heitmann T."/>
            <person name="Klindworth A."/>
            <person name="Klockow C."/>
            <person name="Richter M."/>
            <person name="Achstetter T."/>
            <person name="Glockner F.O."/>
            <person name="Harder J."/>
        </authorList>
    </citation>
    <scope>NUCLEOTIDE SEQUENCE [LARGE SCALE GENOMIC DNA]</scope>
    <source>
        <strain evidence="1 2">SM41</strain>
    </source>
</reference>
<dbReference type="Proteomes" id="UP000011885">
    <property type="component" value="Unassembled WGS sequence"/>
</dbReference>
<protein>
    <submittedName>
        <fullName evidence="1">Uncharacterized protein</fullName>
    </submittedName>
</protein>
<evidence type="ECO:0000313" key="1">
    <source>
        <dbReference type="EMBL" id="EMI58151.1"/>
    </source>
</evidence>
<keyword evidence="2" id="KW-1185">Reference proteome</keyword>
<dbReference type="PATRIC" id="fig|1263870.3.peg.472"/>
<gene>
    <name evidence="1" type="ORF">RSSM_00431</name>
</gene>
<accession>M5UJW4</accession>
<comment type="caution">
    <text evidence="1">The sequence shown here is derived from an EMBL/GenBank/DDBJ whole genome shotgun (WGS) entry which is preliminary data.</text>
</comment>
<name>M5UJW4_9BACT</name>
<dbReference type="AlphaFoldDB" id="M5UJW4"/>
<organism evidence="1 2">
    <name type="scientific">Rhodopirellula sallentina SM41</name>
    <dbReference type="NCBI Taxonomy" id="1263870"/>
    <lineage>
        <taxon>Bacteria</taxon>
        <taxon>Pseudomonadati</taxon>
        <taxon>Planctomycetota</taxon>
        <taxon>Planctomycetia</taxon>
        <taxon>Pirellulales</taxon>
        <taxon>Pirellulaceae</taxon>
        <taxon>Rhodopirellula</taxon>
    </lineage>
</organism>